<accession>A0A0J5FNX5</accession>
<feature type="domain" description="Glycosyltransferase 2-like" evidence="1">
    <location>
        <begin position="10"/>
        <end position="152"/>
    </location>
</feature>
<dbReference type="InterPro" id="IPR029044">
    <property type="entry name" value="Nucleotide-diphossugar_trans"/>
</dbReference>
<dbReference type="Pfam" id="PF00535">
    <property type="entry name" value="Glycos_transf_2"/>
    <property type="match status" value="1"/>
</dbReference>
<dbReference type="AlphaFoldDB" id="A0A0J5FNX5"/>
<dbReference type="PANTHER" id="PTHR22916">
    <property type="entry name" value="GLYCOSYLTRANSFERASE"/>
    <property type="match status" value="1"/>
</dbReference>
<dbReference type="PANTHER" id="PTHR22916:SF3">
    <property type="entry name" value="UDP-GLCNAC:BETAGAL BETA-1,3-N-ACETYLGLUCOSAMINYLTRANSFERASE-LIKE PROTEIN 1"/>
    <property type="match status" value="1"/>
</dbReference>
<dbReference type="STRING" id="880157.AB204_18635"/>
<dbReference type="GO" id="GO:0016758">
    <property type="term" value="F:hexosyltransferase activity"/>
    <property type="evidence" value="ECO:0007669"/>
    <property type="project" value="UniProtKB-ARBA"/>
</dbReference>
<organism evidence="2 3">
    <name type="scientific">Xenorhabdus khoisanae</name>
    <dbReference type="NCBI Taxonomy" id="880157"/>
    <lineage>
        <taxon>Bacteria</taxon>
        <taxon>Pseudomonadati</taxon>
        <taxon>Pseudomonadota</taxon>
        <taxon>Gammaproteobacteria</taxon>
        <taxon>Enterobacterales</taxon>
        <taxon>Morganellaceae</taxon>
        <taxon>Xenorhabdus</taxon>
    </lineage>
</organism>
<dbReference type="SUPFAM" id="SSF53448">
    <property type="entry name" value="Nucleotide-diphospho-sugar transferases"/>
    <property type="match status" value="1"/>
</dbReference>
<evidence type="ECO:0000259" key="1">
    <source>
        <dbReference type="Pfam" id="PF00535"/>
    </source>
</evidence>
<proteinExistence type="predicted"/>
<name>A0A0J5FNX5_9GAMM</name>
<dbReference type="InterPro" id="IPR001173">
    <property type="entry name" value="Glyco_trans_2-like"/>
</dbReference>
<evidence type="ECO:0000313" key="2">
    <source>
        <dbReference type="EMBL" id="KMJ43657.1"/>
    </source>
</evidence>
<keyword evidence="3" id="KW-1185">Reference proteome</keyword>
<sequence length="300" mass="34732">MDKSDLPLVSVAIITYNQRAFLKECIESVLMQGYPQLQIVVADDCSKDGTQDMLLEYDRKYPGIFTLELSPYNGGITKNSNKAHFACKGKYIFWMGGDDLMLPRKIHKQVEFMENNLDCTLCYHNLDVFESDSNEHLYYFNKLKKQKINGKIAESIKYRTFNGACSSVVRTEKSPKDGYNELIPVASDWLYWIESLANGGQVRYIDEVLGRYRRHSNNITKKINTLSQAEIDHLNTCNIVIAKYPQYTSEALYAYSEILFHLRKKLDYKNSVYVSLKISFRYKKAIALLIYLFTFGKVKV</sequence>
<dbReference type="Gene3D" id="3.90.550.10">
    <property type="entry name" value="Spore Coat Polysaccharide Biosynthesis Protein SpsA, Chain A"/>
    <property type="match status" value="1"/>
</dbReference>
<dbReference type="PATRIC" id="fig|880157.4.peg.4008"/>
<protein>
    <submittedName>
        <fullName evidence="2">Glycosyl transferase 2 family protein</fullName>
    </submittedName>
</protein>
<keyword evidence="2" id="KW-0808">Transferase</keyword>
<dbReference type="Proteomes" id="UP000036277">
    <property type="component" value="Unassembled WGS sequence"/>
</dbReference>
<gene>
    <name evidence="2" type="ORF">AB204_18635</name>
</gene>
<dbReference type="OrthoDB" id="9802649at2"/>
<comment type="caution">
    <text evidence="2">The sequence shown here is derived from an EMBL/GenBank/DDBJ whole genome shotgun (WGS) entry which is preliminary data.</text>
</comment>
<evidence type="ECO:0000313" key="3">
    <source>
        <dbReference type="Proteomes" id="UP000036277"/>
    </source>
</evidence>
<reference evidence="2 3" key="1">
    <citation type="submission" date="2015-06" db="EMBL/GenBank/DDBJ databases">
        <title>Draft Whole-Genome Sequence of the Entomopathogenic Bacterium Xenorhabdus khoisanae.</title>
        <authorList>
            <person name="Naidoo S."/>
            <person name="Featherston J."/>
            <person name="Gray V.M."/>
        </authorList>
    </citation>
    <scope>NUCLEOTIDE SEQUENCE [LARGE SCALE GENOMIC DNA]</scope>
    <source>
        <strain evidence="2 3">MCB</strain>
    </source>
</reference>
<dbReference type="EMBL" id="LFCV01000159">
    <property type="protein sequence ID" value="KMJ43657.1"/>
    <property type="molecule type" value="Genomic_DNA"/>
</dbReference>
<dbReference type="RefSeq" id="WP_047964876.1">
    <property type="nucleotide sequence ID" value="NZ_CAWMBG010000159.1"/>
</dbReference>